<dbReference type="OrthoDB" id="107316at2157"/>
<dbReference type="STRING" id="521011.Mpal_2659"/>
<evidence type="ECO:0000313" key="1">
    <source>
        <dbReference type="EMBL" id="ACL17923.1"/>
    </source>
</evidence>
<evidence type="ECO:0000313" key="2">
    <source>
        <dbReference type="Proteomes" id="UP000002457"/>
    </source>
</evidence>
<protein>
    <submittedName>
        <fullName evidence="1">Uncharacterized protein</fullName>
    </submittedName>
</protein>
<keyword evidence="2" id="KW-1185">Reference proteome</keyword>
<gene>
    <name evidence="1" type="ordered locus">Mpal_2659</name>
</gene>
<organism evidence="1 2">
    <name type="scientific">Methanosphaerula palustris (strain ATCC BAA-1556 / DSM 19958 / E1-9c)</name>
    <dbReference type="NCBI Taxonomy" id="521011"/>
    <lineage>
        <taxon>Archaea</taxon>
        <taxon>Methanobacteriati</taxon>
        <taxon>Methanobacteriota</taxon>
        <taxon>Stenosarchaea group</taxon>
        <taxon>Methanomicrobia</taxon>
        <taxon>Methanomicrobiales</taxon>
        <taxon>Methanoregulaceae</taxon>
        <taxon>Methanosphaerula</taxon>
    </lineage>
</organism>
<dbReference type="EMBL" id="CP001338">
    <property type="protein sequence ID" value="ACL17923.1"/>
    <property type="molecule type" value="Genomic_DNA"/>
</dbReference>
<dbReference type="NCBIfam" id="NF011470">
    <property type="entry name" value="PRK14887.1"/>
    <property type="match status" value="1"/>
</dbReference>
<sequence length="74" mass="7814">MIHIGGIILTVHPDAACCGAAVTPDNHGMILTTLTERGLESTVSGTNLRSIIATVDDYLMNLGVAEETCLYDSH</sequence>
<dbReference type="GeneID" id="7272481"/>
<dbReference type="KEGG" id="mpl:Mpal_2659"/>
<dbReference type="RefSeq" id="WP_012619242.1">
    <property type="nucleotide sequence ID" value="NC_011832.1"/>
</dbReference>
<accession>B8GFP0</accession>
<reference evidence="1 2" key="1">
    <citation type="journal article" date="2015" name="Genome Announc.">
        <title>Complete Genome Sequence of Methanosphaerula palustris E1-9CT, a Hydrogenotrophic Methanogen Isolated from a Minerotrophic Fen Peatland.</title>
        <authorList>
            <person name="Cadillo-Quiroz H."/>
            <person name="Browne P."/>
            <person name="Kyrpides N."/>
            <person name="Woyke T."/>
            <person name="Goodwin L."/>
            <person name="Detter C."/>
            <person name="Yavitt J.B."/>
            <person name="Zinder S.H."/>
        </authorList>
    </citation>
    <scope>NUCLEOTIDE SEQUENCE [LARGE SCALE GENOMIC DNA]</scope>
    <source>
        <strain evidence="2">ATCC BAA-1556 / DSM 19958 / E1-9c</strain>
    </source>
</reference>
<name>B8GFP0_METPE</name>
<proteinExistence type="predicted"/>
<dbReference type="eggNOG" id="arCOG01354">
    <property type="taxonomic scope" value="Archaea"/>
</dbReference>
<dbReference type="AlphaFoldDB" id="B8GFP0"/>
<dbReference type="HOGENOM" id="CLU_169408_0_0_2"/>
<dbReference type="Proteomes" id="UP000002457">
    <property type="component" value="Chromosome"/>
</dbReference>